<reference evidence="2" key="1">
    <citation type="submission" date="2020-06" db="EMBL/GenBank/DDBJ databases">
        <authorList>
            <consortium name="Plant Systems Biology data submission"/>
        </authorList>
    </citation>
    <scope>NUCLEOTIDE SEQUENCE</scope>
    <source>
        <strain evidence="2">D6</strain>
    </source>
</reference>
<evidence type="ECO:0000313" key="2">
    <source>
        <dbReference type="EMBL" id="CAB9513486.1"/>
    </source>
</evidence>
<feature type="region of interest" description="Disordered" evidence="1">
    <location>
        <begin position="95"/>
        <end position="120"/>
    </location>
</feature>
<evidence type="ECO:0000313" key="3">
    <source>
        <dbReference type="Proteomes" id="UP001153069"/>
    </source>
</evidence>
<evidence type="ECO:0000256" key="1">
    <source>
        <dbReference type="SAM" id="MobiDB-lite"/>
    </source>
</evidence>
<feature type="compositionally biased region" description="Low complexity" evidence="1">
    <location>
        <begin position="95"/>
        <end position="119"/>
    </location>
</feature>
<feature type="region of interest" description="Disordered" evidence="1">
    <location>
        <begin position="9"/>
        <end position="43"/>
    </location>
</feature>
<dbReference type="EMBL" id="CAICTM010000593">
    <property type="protein sequence ID" value="CAB9513486.1"/>
    <property type="molecule type" value="Genomic_DNA"/>
</dbReference>
<accession>A0A9N8E2Q0</accession>
<sequence>MSIGPIIVQPAGECNSNSHTDETMAQSASLSSEEQVHEKSKQTVMNPKRVRFSRHVTCREAAKNHFHSPHQNKVLWYSRSELKEIKRKTREMCLQQQQQENLQKQKQKQKQQQGQEQQQDNVVLIRKAHEVRVETTNTNTVGPVYCRAA</sequence>
<protein>
    <submittedName>
        <fullName evidence="2">Uncharacterized protein</fullName>
    </submittedName>
</protein>
<comment type="caution">
    <text evidence="2">The sequence shown here is derived from an EMBL/GenBank/DDBJ whole genome shotgun (WGS) entry which is preliminary data.</text>
</comment>
<organism evidence="2 3">
    <name type="scientific">Seminavis robusta</name>
    <dbReference type="NCBI Taxonomy" id="568900"/>
    <lineage>
        <taxon>Eukaryota</taxon>
        <taxon>Sar</taxon>
        <taxon>Stramenopiles</taxon>
        <taxon>Ochrophyta</taxon>
        <taxon>Bacillariophyta</taxon>
        <taxon>Bacillariophyceae</taxon>
        <taxon>Bacillariophycidae</taxon>
        <taxon>Naviculales</taxon>
        <taxon>Naviculaceae</taxon>
        <taxon>Seminavis</taxon>
    </lineage>
</organism>
<gene>
    <name evidence="2" type="ORF">SEMRO_594_G172490.1</name>
</gene>
<dbReference type="Proteomes" id="UP001153069">
    <property type="component" value="Unassembled WGS sequence"/>
</dbReference>
<name>A0A9N8E2Q0_9STRA</name>
<dbReference type="AlphaFoldDB" id="A0A9N8E2Q0"/>
<keyword evidence="3" id="KW-1185">Reference proteome</keyword>
<feature type="compositionally biased region" description="Polar residues" evidence="1">
    <location>
        <begin position="14"/>
        <end position="33"/>
    </location>
</feature>
<proteinExistence type="predicted"/>